<evidence type="ECO:0000256" key="12">
    <source>
        <dbReference type="SAM" id="MobiDB-lite"/>
    </source>
</evidence>
<dbReference type="Gene3D" id="3.40.50.1360">
    <property type="match status" value="1"/>
</dbReference>
<evidence type="ECO:0000256" key="10">
    <source>
        <dbReference type="ARBA" id="ARBA00023235"/>
    </source>
</evidence>
<evidence type="ECO:0000256" key="6">
    <source>
        <dbReference type="ARBA" id="ARBA00022553"/>
    </source>
</evidence>
<name>A0A556V677_BAGYA</name>
<dbReference type="GO" id="GO:0016323">
    <property type="term" value="C:basolateral plasma membrane"/>
    <property type="evidence" value="ECO:0007669"/>
    <property type="project" value="TreeGrafter"/>
</dbReference>
<protein>
    <recommendedName>
        <fullName evidence="5">Ribose-5-phosphate isomerase</fullName>
        <ecNumber evidence="4">5.3.1.6</ecNumber>
    </recommendedName>
    <alternativeName>
        <fullName evidence="11">Phosphoriboisomerase</fullName>
    </alternativeName>
</protein>
<dbReference type="InterPro" id="IPR004788">
    <property type="entry name" value="Ribose5P_isomerase_type_A"/>
</dbReference>
<reference evidence="15 16" key="1">
    <citation type="journal article" date="2019" name="Genome Biol. Evol.">
        <title>Whole-Genome Sequencing of the Giant Devil Catfish, Bagarius yarrelli.</title>
        <authorList>
            <person name="Jiang W."/>
            <person name="Lv Y."/>
            <person name="Cheng L."/>
            <person name="Yang K."/>
            <person name="Chao B."/>
            <person name="Wang X."/>
            <person name="Li Y."/>
            <person name="Pan X."/>
            <person name="You X."/>
            <person name="Zhang Y."/>
            <person name="Yang J."/>
            <person name="Li J."/>
            <person name="Zhang X."/>
            <person name="Liu S."/>
            <person name="Sun C."/>
            <person name="Yang J."/>
            <person name="Shi Q."/>
        </authorList>
    </citation>
    <scope>NUCLEOTIDE SEQUENCE [LARGE SCALE GENOMIC DNA]</scope>
    <source>
        <strain evidence="15">JWS20170419001</strain>
        <tissue evidence="15">Muscle</tissue>
    </source>
</reference>
<evidence type="ECO:0000256" key="4">
    <source>
        <dbReference type="ARBA" id="ARBA00011959"/>
    </source>
</evidence>
<evidence type="ECO:0000313" key="16">
    <source>
        <dbReference type="Proteomes" id="UP000319801"/>
    </source>
</evidence>
<evidence type="ECO:0000256" key="13">
    <source>
        <dbReference type="SAM" id="Phobius"/>
    </source>
</evidence>
<dbReference type="SUPFAM" id="SSF100950">
    <property type="entry name" value="NagB/RpiA/CoA transferase-like"/>
    <property type="match status" value="1"/>
</dbReference>
<organism evidence="15 16">
    <name type="scientific">Bagarius yarrelli</name>
    <name type="common">Goonch</name>
    <name type="synonym">Bagrus yarrelli</name>
    <dbReference type="NCBI Taxonomy" id="175774"/>
    <lineage>
        <taxon>Eukaryota</taxon>
        <taxon>Metazoa</taxon>
        <taxon>Chordata</taxon>
        <taxon>Craniata</taxon>
        <taxon>Vertebrata</taxon>
        <taxon>Euteleostomi</taxon>
        <taxon>Actinopterygii</taxon>
        <taxon>Neopterygii</taxon>
        <taxon>Teleostei</taxon>
        <taxon>Ostariophysi</taxon>
        <taxon>Siluriformes</taxon>
        <taxon>Sisoridae</taxon>
        <taxon>Sisorinae</taxon>
        <taxon>Bagarius</taxon>
    </lineage>
</organism>
<dbReference type="OrthoDB" id="1735926at2759"/>
<dbReference type="GO" id="GO:0005829">
    <property type="term" value="C:cytosol"/>
    <property type="evidence" value="ECO:0007669"/>
    <property type="project" value="UniProtKB-ARBA"/>
</dbReference>
<dbReference type="GO" id="GO:0009052">
    <property type="term" value="P:pentose-phosphate shunt, non-oxidative branch"/>
    <property type="evidence" value="ECO:0007669"/>
    <property type="project" value="InterPro"/>
</dbReference>
<dbReference type="FunFam" id="1.10.287.570:FF:000002">
    <property type="entry name" value="Solute carrier family 4 member 11"/>
    <property type="match status" value="1"/>
</dbReference>
<feature type="transmembrane region" description="Helical" evidence="13">
    <location>
        <begin position="737"/>
        <end position="758"/>
    </location>
</feature>
<dbReference type="FunFam" id="3.40.50.1360:FF:000013">
    <property type="entry name" value="Ribose 5-phosphate isomerase A"/>
    <property type="match status" value="1"/>
</dbReference>
<dbReference type="Gene3D" id="1.10.287.570">
    <property type="entry name" value="Helical hairpin bin"/>
    <property type="match status" value="1"/>
</dbReference>
<keyword evidence="6" id="KW-0597">Phosphoprotein</keyword>
<dbReference type="InterPro" id="IPR003020">
    <property type="entry name" value="HCO3_transpt_euk"/>
</dbReference>
<dbReference type="PANTHER" id="PTHR11453:SF127">
    <property type="entry name" value="SOLUTE CARRIER FAMILY 4 MEMBER 11"/>
    <property type="match status" value="1"/>
</dbReference>
<feature type="transmembrane region" description="Helical" evidence="13">
    <location>
        <begin position="603"/>
        <end position="626"/>
    </location>
</feature>
<evidence type="ECO:0000256" key="2">
    <source>
        <dbReference type="ARBA" id="ARBA00004988"/>
    </source>
</evidence>
<feature type="compositionally biased region" description="Basic and acidic residues" evidence="12">
    <location>
        <begin position="10"/>
        <end position="19"/>
    </location>
</feature>
<evidence type="ECO:0000256" key="8">
    <source>
        <dbReference type="ARBA" id="ARBA00022989"/>
    </source>
</evidence>
<comment type="subcellular location">
    <subcellularLocation>
        <location evidence="1">Membrane</location>
        <topology evidence="1">Multi-pass membrane protein</topology>
    </subcellularLocation>
</comment>
<evidence type="ECO:0000256" key="3">
    <source>
        <dbReference type="ARBA" id="ARBA00008088"/>
    </source>
</evidence>
<feature type="region of interest" description="Disordered" evidence="12">
    <location>
        <begin position="1"/>
        <end position="80"/>
    </location>
</feature>
<proteinExistence type="inferred from homology"/>
<evidence type="ECO:0000256" key="9">
    <source>
        <dbReference type="ARBA" id="ARBA00023136"/>
    </source>
</evidence>
<comment type="pathway">
    <text evidence="2">Carbohydrate degradation; pentose phosphate pathway; D-ribose 5-phosphate from D-ribulose 5-phosphate (non-oxidative stage): step 1/1.</text>
</comment>
<keyword evidence="10" id="KW-0413">Isomerase</keyword>
<dbReference type="EMBL" id="VCAZ01000133">
    <property type="protein sequence ID" value="TSW48762.1"/>
    <property type="molecule type" value="Genomic_DNA"/>
</dbReference>
<dbReference type="FunFam" id="3.30.70.260:FF:000018">
    <property type="entry name" value="Ribose-5-phosphate isomerase A"/>
    <property type="match status" value="1"/>
</dbReference>
<evidence type="ECO:0000256" key="7">
    <source>
        <dbReference type="ARBA" id="ARBA00022692"/>
    </source>
</evidence>
<evidence type="ECO:0000256" key="1">
    <source>
        <dbReference type="ARBA" id="ARBA00004141"/>
    </source>
</evidence>
<evidence type="ECO:0000259" key="14">
    <source>
        <dbReference type="Pfam" id="PF00955"/>
    </source>
</evidence>
<feature type="transmembrane region" description="Helical" evidence="13">
    <location>
        <begin position="481"/>
        <end position="501"/>
    </location>
</feature>
<dbReference type="Pfam" id="PF00955">
    <property type="entry name" value="HCO3_cotransp"/>
    <property type="match status" value="1"/>
</dbReference>
<feature type="transmembrane region" description="Helical" evidence="13">
    <location>
        <begin position="561"/>
        <end position="582"/>
    </location>
</feature>
<feature type="transmembrane region" description="Helical" evidence="13">
    <location>
        <begin position="411"/>
        <end position="429"/>
    </location>
</feature>
<feature type="transmembrane region" description="Helical" evidence="13">
    <location>
        <begin position="336"/>
        <end position="352"/>
    </location>
</feature>
<dbReference type="SUPFAM" id="SSF75445">
    <property type="entry name" value="D-ribose-5-phosphate isomerase (RpiA), lid domain"/>
    <property type="match status" value="1"/>
</dbReference>
<dbReference type="NCBIfam" id="TIGR00021">
    <property type="entry name" value="rpiA"/>
    <property type="match status" value="1"/>
</dbReference>
<dbReference type="InterPro" id="IPR011531">
    <property type="entry name" value="HCO3_transpt-like_TM_dom"/>
</dbReference>
<evidence type="ECO:0000256" key="11">
    <source>
        <dbReference type="ARBA" id="ARBA00029734"/>
    </source>
</evidence>
<feature type="domain" description="Bicarbonate transporter-like transmembrane" evidence="14">
    <location>
        <begin position="362"/>
        <end position="778"/>
    </location>
</feature>
<accession>A0A556V677</accession>
<dbReference type="NCBIfam" id="NF001924">
    <property type="entry name" value="PRK00702.1"/>
    <property type="match status" value="1"/>
</dbReference>
<evidence type="ECO:0000313" key="15">
    <source>
        <dbReference type="EMBL" id="TSW48762.1"/>
    </source>
</evidence>
<dbReference type="EC" id="5.3.1.6" evidence="4"/>
<evidence type="ECO:0000256" key="5">
    <source>
        <dbReference type="ARBA" id="ARBA00019150"/>
    </source>
</evidence>
<keyword evidence="8 13" id="KW-1133">Transmembrane helix</keyword>
<dbReference type="AlphaFoldDB" id="A0A556V677"/>
<dbReference type="InterPro" id="IPR037171">
    <property type="entry name" value="NagB/RpiA_transferase-like"/>
</dbReference>
<dbReference type="GO" id="GO:0050801">
    <property type="term" value="P:monoatomic ion homeostasis"/>
    <property type="evidence" value="ECO:0007669"/>
    <property type="project" value="TreeGrafter"/>
</dbReference>
<dbReference type="CDD" id="cd01398">
    <property type="entry name" value="RPI_A"/>
    <property type="match status" value="1"/>
</dbReference>
<feature type="compositionally biased region" description="Basic and acidic residues" evidence="12">
    <location>
        <begin position="36"/>
        <end position="46"/>
    </location>
</feature>
<keyword evidence="16" id="KW-1185">Reference proteome</keyword>
<comment type="similarity">
    <text evidence="3">Belongs to the ribose 5-phosphate isomerase family.</text>
</comment>
<dbReference type="GO" id="GO:0004751">
    <property type="term" value="F:ribose-5-phosphate isomerase activity"/>
    <property type="evidence" value="ECO:0007669"/>
    <property type="project" value="UniProtKB-EC"/>
</dbReference>
<dbReference type="Proteomes" id="UP000319801">
    <property type="component" value="Unassembled WGS sequence"/>
</dbReference>
<keyword evidence="9 13" id="KW-0472">Membrane</keyword>
<keyword evidence="7 13" id="KW-0812">Transmembrane</keyword>
<feature type="transmembrane region" description="Helical" evidence="13">
    <location>
        <begin position="376"/>
        <end position="399"/>
    </location>
</feature>
<dbReference type="Pfam" id="PF06026">
    <property type="entry name" value="Rib_5-P_isom_A"/>
    <property type="match status" value="1"/>
</dbReference>
<dbReference type="GO" id="GO:0006820">
    <property type="term" value="P:monoatomic anion transport"/>
    <property type="evidence" value="ECO:0007669"/>
    <property type="project" value="InterPro"/>
</dbReference>
<dbReference type="GO" id="GO:0005452">
    <property type="term" value="F:solute:inorganic anion antiporter activity"/>
    <property type="evidence" value="ECO:0007669"/>
    <property type="project" value="InterPro"/>
</dbReference>
<gene>
    <name evidence="15" type="ORF">Baya_13461</name>
</gene>
<dbReference type="UniPathway" id="UPA00115">
    <property type="reaction ID" value="UER00412"/>
</dbReference>
<dbReference type="Gene3D" id="3.30.70.260">
    <property type="match status" value="1"/>
</dbReference>
<dbReference type="PANTHER" id="PTHR11453">
    <property type="entry name" value="ANION EXCHANGE PROTEIN"/>
    <property type="match status" value="1"/>
</dbReference>
<feature type="transmembrane region" description="Helical" evidence="13">
    <location>
        <begin position="521"/>
        <end position="541"/>
    </location>
</feature>
<comment type="caution">
    <text evidence="15">The sequence shown here is derived from an EMBL/GenBank/DDBJ whole genome shotgun (WGS) entry which is preliminary data.</text>
</comment>
<sequence length="1078" mass="120960">MTTDSDEEMREVTFNRFTEEAPSSVMANNGYFYQEMEQREGDRQEDGSEDPDEGQDSPIPSGDDIHLYGNQTHQGGTDADVHGCVLLNTSRRYVKLMNFEEEVRAHRDLDGFLERASILLHEDEASLAGRRAEDDAPAHIAGPTHGRTWLQLRGDHELAVYRCWLTGGQCLYPSQLSRFHFLSLFNPYLSPPYSAPAVGDAAVCDSYRHGYPVPAVLALHSKSTKTAMELGRTFASMFSDISFRQKLLESKTPEEFKEALVIQRYHLTAAKRKTTAVEEEETDPHSHKPLKCRDFFRVGRGIYEDLCRRLPFYISDFTDGIVGNNKALVKYMTTSIFLYIAVLLPAIAFGSLNDESTRGEIVIRGICDDYDLEFSAFYACIGLWNSLFLIIGGVFNLSLLVKLFKRSIEEVIALFISIAFVADAVKGTVKIFHKYYHPPTLANGSIEELHRMNGGLNAGETNLTTAGLLLLPESFILCTRARPLLCLLLMLGTLWVGYTLYQFKRSPFLHAKMREILSDCALPISVLMFSYMGSYVFSDIGLPVFNYQEGALFRVAALEKLSVVSVICAMGLGFLLALLIFIDQNIVVSLTNAPENRLLKGTAYHWDLTLSGLINILMSLLGMPWMHAAFPHSTLHVRQLAIVEERVEGGHLYETIVSVKETRVTSLLANILIGVSVFLLPVPLQWIPKPVLYGLFLYIALTSIDGNQMCDRMALLLKEQTSYPPTHYIRKVPQRKIHYFTFLQMVQLLFLCAFGMYPLPYMKMIFPLLMCILIPIRVMKWWRWAEFSVKSTLVFRSSAARCRSSSSSHPHQHVLESRCYSTAMAEEAKKLAAYAAVDNHIQNNQVVGVGSGSTIVYAVDRLAERVRQEKLNIVCVPTSFQARQLILQHGLSLSDLDRHPDLDVAIDGADEVDDSLTLIKGGGGCLTQEKIVAGCAKHFIVIADFRKDSTALGQQWKKGVPVEVVPMAYVPVSRAITRRFGGEAVLRMAVSKAGPVVTDNSNFILDWKFEHVQNWKEVNTAIKMIPVAPIAGIDIRVQLSKRRVQLQAQQLILRVQSAFGYGVGGALLRHRRLQVERQ</sequence>